<keyword evidence="1" id="KW-0472">Membrane</keyword>
<organism evidence="2">
    <name type="scientific">virus sp. ctPYc18</name>
    <dbReference type="NCBI Taxonomy" id="2828251"/>
    <lineage>
        <taxon>Viruses</taxon>
    </lineage>
</organism>
<sequence length="147" mass="15595">MFYSYHEIVTAHSSLVVTFTELLPPAAATLGTDVGVTDNTALAFVLVYLLLKFYSLYVAVSVRAAPTSHPTSIYALADALTVKVTVTVYSTSVPAVVVNFTPVVPATPLLKATGVPFTLIVKLSTTAYSAKPLIGLLTLSITVKKYI</sequence>
<feature type="transmembrane region" description="Helical" evidence="1">
    <location>
        <begin position="41"/>
        <end position="60"/>
    </location>
</feature>
<reference evidence="2" key="1">
    <citation type="journal article" date="2021" name="Proc. Natl. Acad. Sci. U.S.A.">
        <title>A Catalog of Tens of Thousands of Viruses from Human Metagenomes Reveals Hidden Associations with Chronic Diseases.</title>
        <authorList>
            <person name="Tisza M.J."/>
            <person name="Buck C.B."/>
        </authorList>
    </citation>
    <scope>NUCLEOTIDE SEQUENCE</scope>
    <source>
        <strain evidence="2">CtPYc18</strain>
    </source>
</reference>
<keyword evidence="1" id="KW-1133">Transmembrane helix</keyword>
<keyword evidence="1" id="KW-0812">Transmembrane</keyword>
<evidence type="ECO:0000313" key="2">
    <source>
        <dbReference type="EMBL" id="DAE29051.1"/>
    </source>
</evidence>
<evidence type="ECO:0000256" key="1">
    <source>
        <dbReference type="SAM" id="Phobius"/>
    </source>
</evidence>
<name>A0A8S5RD32_9VIRU</name>
<protein>
    <submittedName>
        <fullName evidence="2">Uncharacterized protein</fullName>
    </submittedName>
</protein>
<dbReference type="EMBL" id="BK059092">
    <property type="protein sequence ID" value="DAE29051.1"/>
    <property type="molecule type" value="Genomic_DNA"/>
</dbReference>
<accession>A0A8S5RD32</accession>
<proteinExistence type="predicted"/>